<dbReference type="Pfam" id="PF06476">
    <property type="entry name" value="DUF1090"/>
    <property type="match status" value="1"/>
</dbReference>
<accession>A0A7X5ZJI1</accession>
<sequence length="118" mass="12829">MMFALIVASSAATAQSGGCDAKRQVIEGEIAYARAHANPARVQGLQRALAEVEAHCTDESLRSDAAKKISKAQDKLAKKQLDLKEARDQGKSPEKITERQRKVDDAHAELEQAIMDAK</sequence>
<name>A0A7X5ZJI1_9GAMM</name>
<keyword evidence="3" id="KW-1185">Reference proteome</keyword>
<evidence type="ECO:0000256" key="1">
    <source>
        <dbReference type="SAM" id="MobiDB-lite"/>
    </source>
</evidence>
<proteinExistence type="predicted"/>
<dbReference type="AlphaFoldDB" id="A0A7X5ZJI1"/>
<protein>
    <submittedName>
        <fullName evidence="2">DUF1090 domain-containing protein</fullName>
    </submittedName>
</protein>
<comment type="caution">
    <text evidence="2">The sequence shown here is derived from an EMBL/GenBank/DDBJ whole genome shotgun (WGS) entry which is preliminary data.</text>
</comment>
<reference evidence="2 3" key="1">
    <citation type="submission" date="2020-03" db="EMBL/GenBank/DDBJ databases">
        <authorList>
            <person name="Lai Q."/>
        </authorList>
    </citation>
    <scope>NUCLEOTIDE SEQUENCE [LARGE SCALE GENOMIC DNA]</scope>
    <source>
        <strain evidence="2 3">CCUG 25036</strain>
    </source>
</reference>
<feature type="region of interest" description="Disordered" evidence="1">
    <location>
        <begin position="81"/>
        <end position="104"/>
    </location>
</feature>
<gene>
    <name evidence="2" type="ORF">HBF25_15355</name>
</gene>
<evidence type="ECO:0000313" key="3">
    <source>
        <dbReference type="Proteomes" id="UP000490980"/>
    </source>
</evidence>
<organism evidence="2 3">
    <name type="scientific">Luteibacter anthropi</name>
    <dbReference type="NCBI Taxonomy" id="564369"/>
    <lineage>
        <taxon>Bacteria</taxon>
        <taxon>Pseudomonadati</taxon>
        <taxon>Pseudomonadota</taxon>
        <taxon>Gammaproteobacteria</taxon>
        <taxon>Lysobacterales</taxon>
        <taxon>Rhodanobacteraceae</taxon>
        <taxon>Luteibacter</taxon>
    </lineage>
</organism>
<dbReference type="InterPro" id="IPR009468">
    <property type="entry name" value="DUF1090"/>
</dbReference>
<dbReference type="EMBL" id="JAARLZ010000008">
    <property type="protein sequence ID" value="NII07761.1"/>
    <property type="molecule type" value="Genomic_DNA"/>
</dbReference>
<evidence type="ECO:0000313" key="2">
    <source>
        <dbReference type="EMBL" id="NII07761.1"/>
    </source>
</evidence>
<dbReference type="Proteomes" id="UP000490980">
    <property type="component" value="Unassembled WGS sequence"/>
</dbReference>